<evidence type="ECO:0000256" key="3">
    <source>
        <dbReference type="ARBA" id="ARBA00022679"/>
    </source>
</evidence>
<dbReference type="PROSITE" id="PS50222">
    <property type="entry name" value="EF_HAND_2"/>
    <property type="match status" value="6"/>
</dbReference>
<keyword evidence="8" id="KW-0067">ATP-binding</keyword>
<dbReference type="GO" id="GO:0005524">
    <property type="term" value="F:ATP binding"/>
    <property type="evidence" value="ECO:0007669"/>
    <property type="project" value="UniProtKB-KW"/>
</dbReference>
<evidence type="ECO:0000256" key="9">
    <source>
        <dbReference type="ARBA" id="ARBA00024334"/>
    </source>
</evidence>
<keyword evidence="2" id="KW-0723">Serine/threonine-protein kinase</keyword>
<feature type="domain" description="EF-hand" evidence="12">
    <location>
        <begin position="22"/>
        <end position="57"/>
    </location>
</feature>
<dbReference type="InterPro" id="IPR011992">
    <property type="entry name" value="EF-hand-dom_pair"/>
</dbReference>
<evidence type="ECO:0000259" key="10">
    <source>
        <dbReference type="PROSITE" id="PS50011"/>
    </source>
</evidence>
<evidence type="ECO:0000256" key="4">
    <source>
        <dbReference type="ARBA" id="ARBA00022737"/>
    </source>
</evidence>
<keyword evidence="3" id="KW-0808">Transferase</keyword>
<keyword evidence="5" id="KW-0547">Nucleotide-binding</keyword>
<dbReference type="InterPro" id="IPR018247">
    <property type="entry name" value="EF_Hand_1_Ca_BS"/>
</dbReference>
<dbReference type="FunFam" id="1.10.238.10:FF:000003">
    <property type="entry name" value="Calmodulin A"/>
    <property type="match status" value="1"/>
</dbReference>
<evidence type="ECO:0000313" key="13">
    <source>
        <dbReference type="EMBL" id="CAE4560692.1"/>
    </source>
</evidence>
<feature type="domain" description="PDZ" evidence="11">
    <location>
        <begin position="128"/>
        <end position="190"/>
    </location>
</feature>
<evidence type="ECO:0000256" key="6">
    <source>
        <dbReference type="ARBA" id="ARBA00022777"/>
    </source>
</evidence>
<dbReference type="AlphaFoldDB" id="A0A7S4PS37"/>
<dbReference type="PROSITE" id="PS00018">
    <property type="entry name" value="EF_HAND_1"/>
    <property type="match status" value="5"/>
</dbReference>
<dbReference type="SUPFAM" id="SSF56112">
    <property type="entry name" value="Protein kinase-like (PK-like)"/>
    <property type="match status" value="1"/>
</dbReference>
<accession>A0A7S4PS37</accession>
<dbReference type="GO" id="GO:0004674">
    <property type="term" value="F:protein serine/threonine kinase activity"/>
    <property type="evidence" value="ECO:0007669"/>
    <property type="project" value="UniProtKB-KW"/>
</dbReference>
<dbReference type="CDD" id="cd05117">
    <property type="entry name" value="STKc_CAMK"/>
    <property type="match status" value="1"/>
</dbReference>
<dbReference type="InterPro" id="IPR011009">
    <property type="entry name" value="Kinase-like_dom_sf"/>
</dbReference>
<dbReference type="InterPro" id="IPR000719">
    <property type="entry name" value="Prot_kinase_dom"/>
</dbReference>
<comment type="cofactor">
    <cofactor evidence="1">
        <name>Mg(2+)</name>
        <dbReference type="ChEBI" id="CHEBI:18420"/>
    </cofactor>
</comment>
<feature type="domain" description="EF-hand" evidence="12">
    <location>
        <begin position="598"/>
        <end position="633"/>
    </location>
</feature>
<feature type="domain" description="EF-hand" evidence="12">
    <location>
        <begin position="59"/>
        <end position="94"/>
    </location>
</feature>
<dbReference type="PANTHER" id="PTHR24349">
    <property type="entry name" value="SERINE/THREONINE-PROTEIN KINASE"/>
    <property type="match status" value="1"/>
</dbReference>
<feature type="domain" description="EF-hand" evidence="12">
    <location>
        <begin position="562"/>
        <end position="597"/>
    </location>
</feature>
<gene>
    <name evidence="13" type="ORF">AMON00008_LOCUS311</name>
</gene>
<dbReference type="InterPro" id="IPR050205">
    <property type="entry name" value="CDPK_Ser/Thr_kinases"/>
</dbReference>
<evidence type="ECO:0000256" key="5">
    <source>
        <dbReference type="ARBA" id="ARBA00022741"/>
    </source>
</evidence>
<dbReference type="CDD" id="cd00051">
    <property type="entry name" value="EFh"/>
    <property type="match status" value="3"/>
</dbReference>
<keyword evidence="7" id="KW-0106">Calcium</keyword>
<sequence length="687" mass="77712">MALAQAAPPSQLAPPLEFGLSSAYAESLKAFKQFDENGDGVITRDELSKVFMTIDPAHWTERRLQLLMDAADTNHDGHIHYEEFVRWLMAENSEWDVDRAAIQLSQEPSIRRDSLVLDFRQTVSRTELLKFQVDQSNGRTLGVKVDSSDGRTLLIKSINGDGLIAEWNSQNRAKQVSPGDRIIEINDLRGDAKRLMKELKKKLPMDLVFMPSDSATSYVSRVIDAYDVEQTWMEEGNFGRIKKATHKDTRSVYALKSLRRKRTTKEQFENMTSILKGIDHPNVIKLFEVFEDCLEFHMITELCSGGELFERVLRDTLFTERQAAIVMRQILAGVGYLHSRSICHRNLRPEHVLLESEKAIPSSVVKIIDFRAAQRFKEGQLFNQRVGQVLYMPPEMARGGKYDHTCDIWACGIMLYLLLSGYPPFVGENDGETLRLVQRAEVVFLDCDWRRISEEAKTLVKSLLAYTPSNRPAAAEATTGEWVKSCELDGRPFPLHGGQAKMKAYCGTSRLKKAALHEVARRLKTDQVQQLHEMFQLLDKNGDRLISFYELKEGFDKLGKQESLEDLKRLMEEVDLDGSRQIDYTEFLAATLDRKCYREEEALWAAFQVFDKDRSGSISKAEIAQVLGAEEVQGLVGSADVERVLAECDGDRDGTISFREFVALMHKEASSGAGEGGVQKSLRFAGA</sequence>
<organism evidence="13">
    <name type="scientific">Alexandrium monilatum</name>
    <dbReference type="NCBI Taxonomy" id="311494"/>
    <lineage>
        <taxon>Eukaryota</taxon>
        <taxon>Sar</taxon>
        <taxon>Alveolata</taxon>
        <taxon>Dinophyceae</taxon>
        <taxon>Gonyaulacales</taxon>
        <taxon>Pyrocystaceae</taxon>
        <taxon>Alexandrium</taxon>
    </lineage>
</organism>
<dbReference type="PROSITE" id="PS50011">
    <property type="entry name" value="PROTEIN_KINASE_DOM"/>
    <property type="match status" value="1"/>
</dbReference>
<feature type="domain" description="EF-hand" evidence="12">
    <location>
        <begin position="636"/>
        <end position="671"/>
    </location>
</feature>
<proteinExistence type="inferred from homology"/>
<dbReference type="SMART" id="SM00054">
    <property type="entry name" value="EFh"/>
    <property type="match status" value="6"/>
</dbReference>
<dbReference type="GO" id="GO:0005509">
    <property type="term" value="F:calcium ion binding"/>
    <property type="evidence" value="ECO:0007669"/>
    <property type="project" value="InterPro"/>
</dbReference>
<dbReference type="EMBL" id="HBNR01000406">
    <property type="protein sequence ID" value="CAE4560692.1"/>
    <property type="molecule type" value="Transcribed_RNA"/>
</dbReference>
<dbReference type="Gene3D" id="3.30.200.20">
    <property type="entry name" value="Phosphorylase Kinase, domain 1"/>
    <property type="match status" value="1"/>
</dbReference>
<reference evidence="13" key="1">
    <citation type="submission" date="2021-01" db="EMBL/GenBank/DDBJ databases">
        <authorList>
            <person name="Corre E."/>
            <person name="Pelletier E."/>
            <person name="Niang G."/>
            <person name="Scheremetjew M."/>
            <person name="Finn R."/>
            <person name="Kale V."/>
            <person name="Holt S."/>
            <person name="Cochrane G."/>
            <person name="Meng A."/>
            <person name="Brown T."/>
            <person name="Cohen L."/>
        </authorList>
    </citation>
    <scope>NUCLEOTIDE SEQUENCE</scope>
    <source>
        <strain evidence="13">CCMP3105</strain>
    </source>
</reference>
<dbReference type="Pfam" id="PF00069">
    <property type="entry name" value="Pkinase"/>
    <property type="match status" value="1"/>
</dbReference>
<evidence type="ECO:0000256" key="2">
    <source>
        <dbReference type="ARBA" id="ARBA00022527"/>
    </source>
</evidence>
<dbReference type="Pfam" id="PF13499">
    <property type="entry name" value="EF-hand_7"/>
    <property type="match status" value="3"/>
</dbReference>
<evidence type="ECO:0000256" key="1">
    <source>
        <dbReference type="ARBA" id="ARBA00001946"/>
    </source>
</evidence>
<feature type="domain" description="Protein kinase" evidence="10">
    <location>
        <begin position="227"/>
        <end position="483"/>
    </location>
</feature>
<keyword evidence="6" id="KW-0418">Kinase</keyword>
<dbReference type="Gene3D" id="1.10.510.10">
    <property type="entry name" value="Transferase(Phosphotransferase) domain 1"/>
    <property type="match status" value="1"/>
</dbReference>
<comment type="similarity">
    <text evidence="9">Belongs to the protein kinase superfamily. Ser/Thr protein kinase family. CDPK subfamily.</text>
</comment>
<dbReference type="PROSITE" id="PS50106">
    <property type="entry name" value="PDZ"/>
    <property type="match status" value="1"/>
</dbReference>
<dbReference type="Gene3D" id="1.10.238.10">
    <property type="entry name" value="EF-hand"/>
    <property type="match status" value="3"/>
</dbReference>
<evidence type="ECO:0000259" key="11">
    <source>
        <dbReference type="PROSITE" id="PS50106"/>
    </source>
</evidence>
<evidence type="ECO:0000259" key="12">
    <source>
        <dbReference type="PROSITE" id="PS50222"/>
    </source>
</evidence>
<dbReference type="InterPro" id="IPR001478">
    <property type="entry name" value="PDZ"/>
</dbReference>
<dbReference type="InterPro" id="IPR002048">
    <property type="entry name" value="EF_hand_dom"/>
</dbReference>
<protein>
    <recommendedName>
        <fullName evidence="14">Calmodulin</fullName>
    </recommendedName>
</protein>
<evidence type="ECO:0000256" key="8">
    <source>
        <dbReference type="ARBA" id="ARBA00022840"/>
    </source>
</evidence>
<evidence type="ECO:0000256" key="7">
    <source>
        <dbReference type="ARBA" id="ARBA00022837"/>
    </source>
</evidence>
<name>A0A7S4PS37_9DINO</name>
<evidence type="ECO:0008006" key="14">
    <source>
        <dbReference type="Google" id="ProtNLM"/>
    </source>
</evidence>
<feature type="domain" description="EF-hand" evidence="12">
    <location>
        <begin position="526"/>
        <end position="561"/>
    </location>
</feature>
<dbReference type="SUPFAM" id="SSF47473">
    <property type="entry name" value="EF-hand"/>
    <property type="match status" value="2"/>
</dbReference>
<keyword evidence="4" id="KW-0677">Repeat</keyword>